<reference evidence="10" key="1">
    <citation type="submission" date="2020-12" db="EMBL/GenBank/DDBJ databases">
        <title>Metabolic potential, ecology and presence of endohyphal bacteria is reflected in genomic diversity of Mucoromycotina.</title>
        <authorList>
            <person name="Muszewska A."/>
            <person name="Okrasinska A."/>
            <person name="Steczkiewicz K."/>
            <person name="Drgas O."/>
            <person name="Orlowska M."/>
            <person name="Perlinska-Lenart U."/>
            <person name="Aleksandrzak-Piekarczyk T."/>
            <person name="Szatraj K."/>
            <person name="Zielenkiewicz U."/>
            <person name="Pilsyk S."/>
            <person name="Malc E."/>
            <person name="Mieczkowski P."/>
            <person name="Kruszewska J.S."/>
            <person name="Biernat P."/>
            <person name="Pawlowska J."/>
        </authorList>
    </citation>
    <scope>NUCLEOTIDE SEQUENCE</scope>
    <source>
        <strain evidence="10">CBS 226.32</strain>
    </source>
</reference>
<dbReference type="InterPro" id="IPR044210">
    <property type="entry name" value="Tfc3-like"/>
</dbReference>
<keyword evidence="11" id="KW-1185">Reference proteome</keyword>
<dbReference type="InterPro" id="IPR007309">
    <property type="entry name" value="TFIIIC_Bblock-bd"/>
</dbReference>
<evidence type="ECO:0000313" key="11">
    <source>
        <dbReference type="Proteomes" id="UP000650833"/>
    </source>
</evidence>
<proteinExistence type="predicted"/>
<dbReference type="Pfam" id="PF20222">
    <property type="entry name" value="DUF6581"/>
    <property type="match status" value="1"/>
</dbReference>
<evidence type="ECO:0000259" key="8">
    <source>
        <dbReference type="Pfam" id="PF20222"/>
    </source>
</evidence>
<dbReference type="InterPro" id="IPR056467">
    <property type="entry name" value="eWH_GTF3C1"/>
</dbReference>
<keyword evidence="2" id="KW-0597">Phosphoprotein</keyword>
<keyword evidence="3" id="KW-0238">DNA-binding</keyword>
<dbReference type="InterPro" id="IPR036388">
    <property type="entry name" value="WH-like_DNA-bd_sf"/>
</dbReference>
<dbReference type="GO" id="GO:0000127">
    <property type="term" value="C:transcription factor TFIIIC complex"/>
    <property type="evidence" value="ECO:0007669"/>
    <property type="project" value="InterPro"/>
</dbReference>
<evidence type="ECO:0000259" key="9">
    <source>
        <dbReference type="Pfam" id="PF24101"/>
    </source>
</evidence>
<dbReference type="GO" id="GO:0005634">
    <property type="term" value="C:nucleus"/>
    <property type="evidence" value="ECO:0007669"/>
    <property type="project" value="UniProtKB-SubCell"/>
</dbReference>
<evidence type="ECO:0000256" key="4">
    <source>
        <dbReference type="ARBA" id="ARBA00023163"/>
    </source>
</evidence>
<evidence type="ECO:0000259" key="7">
    <source>
        <dbReference type="Pfam" id="PF04182"/>
    </source>
</evidence>
<comment type="caution">
    <text evidence="10">The sequence shown here is derived from an EMBL/GenBank/DDBJ whole genome shotgun (WGS) entry which is preliminary data.</text>
</comment>
<gene>
    <name evidence="10" type="ORF">INT46_001358</name>
</gene>
<evidence type="ECO:0000256" key="6">
    <source>
        <dbReference type="SAM" id="MobiDB-lite"/>
    </source>
</evidence>
<feature type="domain" description="GTF3C1 extended winged-helix" evidence="9">
    <location>
        <begin position="512"/>
        <end position="611"/>
    </location>
</feature>
<feature type="domain" description="B-block binding subunit of TFIIIC" evidence="7">
    <location>
        <begin position="118"/>
        <end position="185"/>
    </location>
</feature>
<dbReference type="Pfam" id="PF04182">
    <property type="entry name" value="B-block_TFIIIC"/>
    <property type="match status" value="1"/>
</dbReference>
<evidence type="ECO:0000256" key="2">
    <source>
        <dbReference type="ARBA" id="ARBA00022553"/>
    </source>
</evidence>
<evidence type="ECO:0008006" key="12">
    <source>
        <dbReference type="Google" id="ProtNLM"/>
    </source>
</evidence>
<evidence type="ECO:0000313" key="10">
    <source>
        <dbReference type="EMBL" id="KAG2208632.1"/>
    </source>
</evidence>
<accession>A0A8H7RE81</accession>
<evidence type="ECO:0000256" key="5">
    <source>
        <dbReference type="ARBA" id="ARBA00023242"/>
    </source>
</evidence>
<name>A0A8H7RE81_9FUNG</name>
<dbReference type="EMBL" id="JAEPRC010000109">
    <property type="protein sequence ID" value="KAG2208632.1"/>
    <property type="molecule type" value="Genomic_DNA"/>
</dbReference>
<dbReference type="InterPro" id="IPR046488">
    <property type="entry name" value="Sfc3/Tfc3_C"/>
</dbReference>
<protein>
    <recommendedName>
        <fullName evidence="12">B-block binding subunit of TFIIIC domain-containing protein</fullName>
    </recommendedName>
</protein>
<dbReference type="PANTHER" id="PTHR15180:SF1">
    <property type="entry name" value="GENERAL TRANSCRIPTION FACTOR 3C POLYPEPTIDE 1"/>
    <property type="match status" value="1"/>
</dbReference>
<dbReference type="Pfam" id="PF24101">
    <property type="entry name" value="WHD_GTF3C1"/>
    <property type="match status" value="1"/>
</dbReference>
<keyword evidence="4" id="KW-0804">Transcription</keyword>
<dbReference type="Proteomes" id="UP000650833">
    <property type="component" value="Unassembled WGS sequence"/>
</dbReference>
<dbReference type="InterPro" id="IPR036390">
    <property type="entry name" value="WH_DNA-bd_sf"/>
</dbReference>
<dbReference type="GO" id="GO:0003677">
    <property type="term" value="F:DNA binding"/>
    <property type="evidence" value="ECO:0007669"/>
    <property type="project" value="UniProtKB-KW"/>
</dbReference>
<dbReference type="GO" id="GO:0006384">
    <property type="term" value="P:transcription initiation at RNA polymerase III promoter"/>
    <property type="evidence" value="ECO:0007669"/>
    <property type="project" value="InterPro"/>
</dbReference>
<dbReference type="OrthoDB" id="68020at2759"/>
<evidence type="ECO:0000256" key="3">
    <source>
        <dbReference type="ARBA" id="ARBA00023125"/>
    </source>
</evidence>
<feature type="region of interest" description="Disordered" evidence="6">
    <location>
        <begin position="437"/>
        <end position="498"/>
    </location>
</feature>
<dbReference type="SUPFAM" id="SSF46785">
    <property type="entry name" value="Winged helix' DNA-binding domain"/>
    <property type="match status" value="1"/>
</dbReference>
<comment type="subcellular location">
    <subcellularLocation>
        <location evidence="1">Nucleus</location>
    </subcellularLocation>
</comment>
<evidence type="ECO:0000256" key="1">
    <source>
        <dbReference type="ARBA" id="ARBA00004123"/>
    </source>
</evidence>
<dbReference type="GO" id="GO:0042791">
    <property type="term" value="P:5S class rRNA transcription by RNA polymerase III"/>
    <property type="evidence" value="ECO:0007669"/>
    <property type="project" value="TreeGrafter"/>
</dbReference>
<feature type="domain" description="Transcription factor tau subunit sfc3/Tfc3 C-terminal" evidence="8">
    <location>
        <begin position="1007"/>
        <end position="1303"/>
    </location>
</feature>
<keyword evidence="5" id="KW-0539">Nucleus</keyword>
<dbReference type="Gene3D" id="1.10.10.10">
    <property type="entry name" value="Winged helix-like DNA-binding domain superfamily/Winged helix DNA-binding domain"/>
    <property type="match status" value="1"/>
</dbReference>
<organism evidence="10 11">
    <name type="scientific">Mucor plumbeus</name>
    <dbReference type="NCBI Taxonomy" id="97098"/>
    <lineage>
        <taxon>Eukaryota</taxon>
        <taxon>Fungi</taxon>
        <taxon>Fungi incertae sedis</taxon>
        <taxon>Mucoromycota</taxon>
        <taxon>Mucoromycotina</taxon>
        <taxon>Mucoromycetes</taxon>
        <taxon>Mucorales</taxon>
        <taxon>Mucorineae</taxon>
        <taxon>Mucoraceae</taxon>
        <taxon>Mucor</taxon>
    </lineage>
</organism>
<sequence length="1574" mass="181747">MIDKVFDDIVDEVALEGDQGCTVDKFFSLIGTLTTKLLQNTQLNVPLLFDDKYKAFLWQQIKENEQLLFKEKGNVIDPSDLSYDSLISRDILITTTEEVLDRNIYGNLKSEKKNITEKQKLLLNNIAKSRSQGIGQHELGEMFKMDSKTISYHLKKLDQLGIIVKEDAYISRMIIKMLYLKRFASKPNTEIEEKQQNDGVIYRMPVFKENIMKLLEKATDNIMPIFSLIESLGLKTTTEKRWARSKISEMHDQGEIEKFNAYDGKKLRQCVKPGSRKPTTSIIQSHHQENSMQIDKHYSIFRDLPSDFVFYKDVEETGDKGLLRQQLIDKYPFIDPIQFKIFFENASIPSKNPDMAKYIIYRTEELAGRIRQFRYYTGEGWKIFNAAIGNEITEPTVVPKTRQPNVLKEPTSIDEIGLTLVEPVRKRQYREKVIKSIKKETSKKRKTSSNPPPVDGDTEMEELANVEQDKFTEPAIQVPSKRANSDADPTTDDKPILPSLIKKAKKGSLRNTTKTRRCAILTEMVEKVHIRELDQEMCNEFKNIELGSPGGQNIARKTFDELVKHLHDQQKLKLYVSAIKKTNGLTEIKKFVLHPSLSGDSPQVKEFLENYNVQKPIMNGITKRKELKTVNMPALPQSYMNQSDKLLRPITGNTNSWRVIAIENGWIPSKWMRAKQLHETLFEFLEFKCIQDGIVDMAEFLKVLNLRQLMKIYGLLPYSDPKLNEFINVDENRDISICDLPADIKTIISLEAPRIRIRIIHLIKILYALCIVELEENALKAYKIPPKIQLLGEGIVKDYASEGHPIQNTIQFNSVSDVQLFWRDLQSCCLEKRLTADTIHDENDVFYNIVLVRLWKSNTLLTKEQKSILDSFIDFDAKSVPSEEDVSLRVHIARKAGLSVKRIRTYYNSILVAFKKYESQKTKGEKKLKKAQSMSASPAIAELMQASMEKRKISAAMFKLKEAEPFVESTFVASRKLRRLRVAVEPYRSQKISRPNKPPRNPFSDIEKDVLLHAFCIMKARAETSIFYWSPISKVLTTRTPENCRRVLHYMSIVDPNLTDTIKKLKAEWLEIYQEGIAKGEIKDEAIWDTQDYDLPAFLEYFVLKLQDREKQVQSIEPLPRKFSDFQSKFRIIREDTKNADNHALSAYTHCYNETAYDIPTNSIADYDKNKVFVQLVMVLIKMILITPDEKYDSKDAYLLMREFSDEIVEQAVENLTAEGMLAKGKTFYGRIPGRRVNVSEKFLIMASGVLPFEFFKTAKSFHDKIAASSSIDLQISDVDGGTVAAVLDLASQEKISINFQDFEKYIKPRKSIYYPRASAVSMRIAFIYKGLDLRIIPSNSLTLNHETTHYSKSTGMITIPTHEEIEEYLHVLEDKYPLSKILYHIIHSFGKTGASMFDVRSAFAYQRRKKEEEAPLFFETLEILTNHKPPLIQIVGFENLRYIASEFLSGWFIKQSNARYILPLMWYDTTGSIIPIALEGCANATMSHILKKPGITFANLRDKFQGFFTEFELYHILKYLLESKNIIARKIQRKTCPKRMSIFDKKPIISTSMNHTVNNDEITCYWLARNYYL</sequence>
<dbReference type="PANTHER" id="PTHR15180">
    <property type="entry name" value="GENERAL TRANSCRIPTION FACTOR 3C POLYPEPTIDE 1"/>
    <property type="match status" value="1"/>
</dbReference>